<gene>
    <name evidence="11" type="ORF">NE237_022298</name>
</gene>
<dbReference type="SMART" id="SM00025">
    <property type="entry name" value="Pumilio"/>
    <property type="match status" value="2"/>
</dbReference>
<dbReference type="Pfam" id="PF00806">
    <property type="entry name" value="PUF"/>
    <property type="match status" value="3"/>
</dbReference>
<keyword evidence="5" id="KW-0810">Translation regulation</keyword>
<comment type="similarity">
    <text evidence="1 10">Belongs to the FMO family.</text>
</comment>
<dbReference type="InterPro" id="IPR050346">
    <property type="entry name" value="FMO-like"/>
</dbReference>
<dbReference type="Gene3D" id="3.30.420.40">
    <property type="match status" value="1"/>
</dbReference>
<evidence type="ECO:0000256" key="9">
    <source>
        <dbReference type="PROSITE-ProRule" id="PRU00708"/>
    </source>
</evidence>
<keyword evidence="3" id="KW-0677">Repeat</keyword>
<dbReference type="InterPro" id="IPR001313">
    <property type="entry name" value="Pumilio_RNA-bd_rpt"/>
</dbReference>
<dbReference type="AlphaFoldDB" id="A0A9Q0K3D8"/>
<keyword evidence="6" id="KW-0521">NADP</keyword>
<dbReference type="OrthoDB" id="66881at2759"/>
<evidence type="ECO:0000256" key="4">
    <source>
        <dbReference type="ARBA" id="ARBA00022827"/>
    </source>
</evidence>
<dbReference type="Pfam" id="PF01535">
    <property type="entry name" value="PPR"/>
    <property type="match status" value="2"/>
</dbReference>
<proteinExistence type="inferred from homology"/>
<dbReference type="PROSITE" id="PS51375">
    <property type="entry name" value="PPR"/>
    <property type="match status" value="1"/>
</dbReference>
<evidence type="ECO:0000313" key="11">
    <source>
        <dbReference type="EMBL" id="KAJ4962359.1"/>
    </source>
</evidence>
<reference evidence="11" key="1">
    <citation type="journal article" date="2023" name="Plant J.">
        <title>The genome of the king protea, Protea cynaroides.</title>
        <authorList>
            <person name="Chang J."/>
            <person name="Duong T.A."/>
            <person name="Schoeman C."/>
            <person name="Ma X."/>
            <person name="Roodt D."/>
            <person name="Barker N."/>
            <person name="Li Z."/>
            <person name="Van de Peer Y."/>
            <person name="Mizrachi E."/>
        </authorList>
    </citation>
    <scope>NUCLEOTIDE SEQUENCE</scope>
    <source>
        <tissue evidence="11">Young leaves</tissue>
    </source>
</reference>
<evidence type="ECO:0000256" key="7">
    <source>
        <dbReference type="ARBA" id="ARBA00023002"/>
    </source>
</evidence>
<feature type="repeat" description="Pumilio" evidence="8">
    <location>
        <begin position="338"/>
        <end position="373"/>
    </location>
</feature>
<evidence type="ECO:0000313" key="12">
    <source>
        <dbReference type="Proteomes" id="UP001141806"/>
    </source>
</evidence>
<dbReference type="EC" id="1.-.-.-" evidence="10"/>
<dbReference type="InterPro" id="IPR016024">
    <property type="entry name" value="ARM-type_fold"/>
</dbReference>
<evidence type="ECO:0000256" key="8">
    <source>
        <dbReference type="PROSITE-ProRule" id="PRU00317"/>
    </source>
</evidence>
<dbReference type="InterPro" id="IPR036188">
    <property type="entry name" value="FAD/NAD-bd_sf"/>
</dbReference>
<accession>A0A9Q0K3D8</accession>
<dbReference type="InterPro" id="IPR020946">
    <property type="entry name" value="Flavin_mOase-like"/>
</dbReference>
<dbReference type="GO" id="GO:0003723">
    <property type="term" value="F:RNA binding"/>
    <property type="evidence" value="ECO:0007669"/>
    <property type="project" value="InterPro"/>
</dbReference>
<dbReference type="Pfam" id="PF00743">
    <property type="entry name" value="FMO-like"/>
    <property type="match status" value="2"/>
</dbReference>
<protein>
    <recommendedName>
        <fullName evidence="10">Flavin-containing monooxygenase</fullName>
        <ecNumber evidence="10">1.-.-.-</ecNumber>
    </recommendedName>
</protein>
<dbReference type="PRINTS" id="PR00370">
    <property type="entry name" value="FMOXYGENASE"/>
</dbReference>
<dbReference type="EMBL" id="JAMYWD010000008">
    <property type="protein sequence ID" value="KAJ4962359.1"/>
    <property type="molecule type" value="Genomic_DNA"/>
</dbReference>
<dbReference type="InterPro" id="IPR002885">
    <property type="entry name" value="PPR_rpt"/>
</dbReference>
<dbReference type="GO" id="GO:0050660">
    <property type="term" value="F:flavin adenine dinucleotide binding"/>
    <property type="evidence" value="ECO:0007669"/>
    <property type="project" value="InterPro"/>
</dbReference>
<dbReference type="SUPFAM" id="SSF51905">
    <property type="entry name" value="FAD/NAD(P)-binding domain"/>
    <property type="match status" value="1"/>
</dbReference>
<dbReference type="NCBIfam" id="TIGR00756">
    <property type="entry name" value="PPR"/>
    <property type="match status" value="1"/>
</dbReference>
<dbReference type="InterPro" id="IPR000960">
    <property type="entry name" value="Flavin_mOase"/>
</dbReference>
<keyword evidence="10" id="KW-0503">Monooxygenase</keyword>
<organism evidence="11 12">
    <name type="scientific">Protea cynaroides</name>
    <dbReference type="NCBI Taxonomy" id="273540"/>
    <lineage>
        <taxon>Eukaryota</taxon>
        <taxon>Viridiplantae</taxon>
        <taxon>Streptophyta</taxon>
        <taxon>Embryophyta</taxon>
        <taxon>Tracheophyta</taxon>
        <taxon>Spermatophyta</taxon>
        <taxon>Magnoliopsida</taxon>
        <taxon>Proteales</taxon>
        <taxon>Proteaceae</taxon>
        <taxon>Protea</taxon>
    </lineage>
</organism>
<sequence length="769" mass="86675">MVSAPILNPINVTNSPPPHVPFSYPIPTPPSDLLTKIVRDPKFVHPQSQSIPPAEEPSLNGKFFPLQFSRVCISVVAKTTAISSPTNETRAQDKVKSHRKETDSFLFFIDDNTDEDMFSGCASAQRGDFFVTTSVRLHGRTPPLPTTHRLLSFPVLVYSNNTKFTTPTQNPFSCEILSHHSLDSAFARPSSSPLSQQSPFVSLALSSYGCGVFGASMFGYPAVMDIVIGNGKGFQSLFYQQLQEIVSNLQRLRLQEDNTRQTAAFILARAAEHGQLLETGNPNTSSLFNQSSHYWKYSSLEDLRGLMVAVAKNQQVFRLLQNKFKEGRVEERDIIFAKVKDHANLLMVHPFGNYLVQRIFEACTEEQKMGILCTITKKELQLIPICLDMHGTCAIEKLFEHHITPEPISCVMLVLRQGTVIPSDLYFKAALVDKYAKCGETDDGRKVFDTMLNRDLICWTAIITAYEQSECPEESLILFQEMQEEGHTPDSCTVVGVASAVSFEMQHTRLLWVKEGLKESWTMAFRWIKLSNWLSYRATGNDTQSLCTTVCKWIVRSRKGAEADRDDPLIELDELYDGVVVCNGYFSEPFIAEILGIDSRLGRQIHNHNFRVLDSFCDEAVILIGSSSSGADVSRDIARTVKEARIIGRSIPNATIAKQPDSENIWLRSTIKKVHGDGTLVFQDGSSVDIVLHCIGYKYHFPLMETHDIVTMNDKHVGPLYKHDFPPSLAPWFSFYWFTMEGYSFPNVEFQGKWVAGVWCGWKCHRQRK</sequence>
<evidence type="ECO:0000256" key="6">
    <source>
        <dbReference type="ARBA" id="ARBA00022857"/>
    </source>
</evidence>
<feature type="repeat" description="PPR" evidence="9">
    <location>
        <begin position="455"/>
        <end position="489"/>
    </location>
</feature>
<dbReference type="GO" id="GO:0006417">
    <property type="term" value="P:regulation of translation"/>
    <property type="evidence" value="ECO:0007669"/>
    <property type="project" value="UniProtKB-KW"/>
</dbReference>
<keyword evidence="12" id="KW-1185">Reference proteome</keyword>
<evidence type="ECO:0000256" key="10">
    <source>
        <dbReference type="RuleBase" id="RU361177"/>
    </source>
</evidence>
<keyword evidence="7 10" id="KW-0560">Oxidoreductase</keyword>
<dbReference type="GO" id="GO:0050661">
    <property type="term" value="F:NADP binding"/>
    <property type="evidence" value="ECO:0007669"/>
    <property type="project" value="InterPro"/>
</dbReference>
<dbReference type="Proteomes" id="UP001141806">
    <property type="component" value="Unassembled WGS sequence"/>
</dbReference>
<comment type="caution">
    <text evidence="11">The sequence shown here is derived from an EMBL/GenBank/DDBJ whole genome shotgun (WGS) entry which is preliminary data.</text>
</comment>
<evidence type="ECO:0000256" key="5">
    <source>
        <dbReference type="ARBA" id="ARBA00022845"/>
    </source>
</evidence>
<evidence type="ECO:0000256" key="1">
    <source>
        <dbReference type="ARBA" id="ARBA00009183"/>
    </source>
</evidence>
<name>A0A9Q0K3D8_9MAGN</name>
<evidence type="ECO:0000256" key="2">
    <source>
        <dbReference type="ARBA" id="ARBA00022630"/>
    </source>
</evidence>
<dbReference type="InterPro" id="IPR011989">
    <property type="entry name" value="ARM-like"/>
</dbReference>
<dbReference type="Gene3D" id="3.50.50.60">
    <property type="entry name" value="FAD/NAD(P)-binding domain"/>
    <property type="match status" value="1"/>
</dbReference>
<dbReference type="SUPFAM" id="SSF48371">
    <property type="entry name" value="ARM repeat"/>
    <property type="match status" value="1"/>
</dbReference>
<keyword evidence="2 10" id="KW-0285">Flavoprotein</keyword>
<dbReference type="PANTHER" id="PTHR23023">
    <property type="entry name" value="DIMETHYLANILINE MONOOXYGENASE"/>
    <property type="match status" value="1"/>
</dbReference>
<dbReference type="Gene3D" id="1.25.10.10">
    <property type="entry name" value="Leucine-rich Repeat Variant"/>
    <property type="match status" value="1"/>
</dbReference>
<evidence type="ECO:0000256" key="3">
    <source>
        <dbReference type="ARBA" id="ARBA00022737"/>
    </source>
</evidence>
<dbReference type="GO" id="GO:0004499">
    <property type="term" value="F:N,N-dimethylaniline monooxygenase activity"/>
    <property type="evidence" value="ECO:0007669"/>
    <property type="project" value="InterPro"/>
</dbReference>
<dbReference type="PROSITE" id="PS50302">
    <property type="entry name" value="PUM"/>
    <property type="match status" value="1"/>
</dbReference>
<comment type="cofactor">
    <cofactor evidence="10">
        <name>FAD</name>
        <dbReference type="ChEBI" id="CHEBI:57692"/>
    </cofactor>
</comment>
<keyword evidence="4 10" id="KW-0274">FAD</keyword>